<comment type="caution">
    <text evidence="2">The sequence shown here is derived from an EMBL/GenBank/DDBJ whole genome shotgun (WGS) entry which is preliminary data.</text>
</comment>
<accession>A0A543PER1</accession>
<protein>
    <submittedName>
        <fullName evidence="2">Putative superfamily III holin-X</fullName>
    </submittedName>
</protein>
<evidence type="ECO:0000313" key="2">
    <source>
        <dbReference type="EMBL" id="TQN42560.1"/>
    </source>
</evidence>
<evidence type="ECO:0000313" key="3">
    <source>
        <dbReference type="Proteomes" id="UP000319865"/>
    </source>
</evidence>
<keyword evidence="1" id="KW-1133">Transmembrane helix</keyword>
<feature type="transmembrane region" description="Helical" evidence="1">
    <location>
        <begin position="20"/>
        <end position="44"/>
    </location>
</feature>
<name>A0A543PER1_9ACTN</name>
<sequence>MTIGSSTALLLRLLDRRLSPTASAALATGLYAGGAAALGAAALAELRRAWPLVPEETVVSLRDDVRAASAPERPTTT</sequence>
<proteinExistence type="predicted"/>
<reference evidence="2 3" key="1">
    <citation type="submission" date="2019-06" db="EMBL/GenBank/DDBJ databases">
        <title>Sequencing the genomes of 1000 actinobacteria strains.</title>
        <authorList>
            <person name="Klenk H.-P."/>
        </authorList>
    </citation>
    <scope>NUCLEOTIDE SEQUENCE [LARGE SCALE GENOMIC DNA]</scope>
    <source>
        <strain evidence="2 3">DSM 46837</strain>
    </source>
</reference>
<evidence type="ECO:0000256" key="1">
    <source>
        <dbReference type="SAM" id="Phobius"/>
    </source>
</evidence>
<dbReference type="Pfam" id="PF07332">
    <property type="entry name" value="Phage_holin_3_6"/>
    <property type="match status" value="1"/>
</dbReference>
<dbReference type="Proteomes" id="UP000319865">
    <property type="component" value="Unassembled WGS sequence"/>
</dbReference>
<organism evidence="2 3">
    <name type="scientific">Blastococcus colisei</name>
    <dbReference type="NCBI Taxonomy" id="1564162"/>
    <lineage>
        <taxon>Bacteria</taxon>
        <taxon>Bacillati</taxon>
        <taxon>Actinomycetota</taxon>
        <taxon>Actinomycetes</taxon>
        <taxon>Geodermatophilales</taxon>
        <taxon>Geodermatophilaceae</taxon>
        <taxon>Blastococcus</taxon>
    </lineage>
</organism>
<keyword evidence="1" id="KW-0812">Transmembrane</keyword>
<dbReference type="RefSeq" id="WP_142025175.1">
    <property type="nucleotide sequence ID" value="NZ_VFQE01000001.1"/>
</dbReference>
<dbReference type="EMBL" id="VFQE01000001">
    <property type="protein sequence ID" value="TQN42560.1"/>
    <property type="molecule type" value="Genomic_DNA"/>
</dbReference>
<dbReference type="AlphaFoldDB" id="A0A543PER1"/>
<keyword evidence="1" id="KW-0472">Membrane</keyword>
<keyword evidence="3" id="KW-1185">Reference proteome</keyword>
<dbReference type="InterPro" id="IPR009937">
    <property type="entry name" value="Phage_holin_3_6"/>
</dbReference>
<gene>
    <name evidence="2" type="ORF">FHU33_1964</name>
</gene>